<dbReference type="Gene3D" id="3.30.70.2330">
    <property type="match status" value="1"/>
</dbReference>
<dbReference type="EMBL" id="FWDO01000005">
    <property type="protein sequence ID" value="SLM19102.1"/>
    <property type="molecule type" value="Genomic_DNA"/>
</dbReference>
<name>A0A3P3XS18_9SPIR</name>
<accession>A0A3P3XS18</accession>
<protein>
    <submittedName>
        <fullName evidence="1">Uncharacterized protein</fullName>
    </submittedName>
</protein>
<sequence>MSAKAIYLIQFEKDYVELFSESQSGAFDFAGVVSGDGAAAKARARAKDFIEEAPETELYFQNHFGKPPVYEASASHPTVRRMGLPGAPEESVLAFLYRYPAFRQAELRGDFIGAGTAVGRSGKLKSHRPLLRYLAERDLFLIFALYWLWAFDADKTARLVELFDGKITDGAGDIWAELYDFAVPGIDARDLPAFRAEVKAKLSEYLFDRGGRLVLPLVGDNFGGAVVEMRRRSVTALAEGRRRALVEGLSGTEDRVRAWLESIRFTLQPEPWNKADRDAMSVLATFPEDGRTDLAGYLRRDIAAYLTPLAREGRNFEARLFCLDEDSLELSIRAARPPD</sequence>
<evidence type="ECO:0000313" key="1">
    <source>
        <dbReference type="EMBL" id="SLM19102.1"/>
    </source>
</evidence>
<proteinExistence type="predicted"/>
<organism evidence="1">
    <name type="scientific">uncultured spirochete</name>
    <dbReference type="NCBI Taxonomy" id="156406"/>
    <lineage>
        <taxon>Bacteria</taxon>
        <taxon>Pseudomonadati</taxon>
        <taxon>Spirochaetota</taxon>
        <taxon>Spirochaetia</taxon>
        <taxon>Spirochaetales</taxon>
        <taxon>environmental samples</taxon>
    </lineage>
</organism>
<dbReference type="AlphaFoldDB" id="A0A3P3XS18"/>
<reference evidence="1" key="1">
    <citation type="submission" date="2017-02" db="EMBL/GenBank/DDBJ databases">
        <authorList>
            <person name="Regsiter A."/>
            <person name="William W."/>
        </authorList>
    </citation>
    <scope>NUCLEOTIDE SEQUENCE</scope>
    <source>
        <strain evidence="1">BdmA 4</strain>
    </source>
</reference>
<gene>
    <name evidence="1" type="ORF">SPIRO4BDMA_50617</name>
</gene>